<feature type="transmembrane region" description="Helical" evidence="7">
    <location>
        <begin position="20"/>
        <end position="43"/>
    </location>
</feature>
<feature type="transmembrane region" description="Helical" evidence="7">
    <location>
        <begin position="171"/>
        <end position="190"/>
    </location>
</feature>
<dbReference type="PROSITE" id="PS50850">
    <property type="entry name" value="MFS"/>
    <property type="match status" value="1"/>
</dbReference>
<dbReference type="InterPro" id="IPR011701">
    <property type="entry name" value="MFS"/>
</dbReference>
<dbReference type="AlphaFoldDB" id="A0A7J3I9Y4"/>
<evidence type="ECO:0000256" key="2">
    <source>
        <dbReference type="ARBA" id="ARBA00022475"/>
    </source>
</evidence>
<feature type="transmembrane region" description="Helical" evidence="7">
    <location>
        <begin position="263"/>
        <end position="287"/>
    </location>
</feature>
<dbReference type="Pfam" id="PF07690">
    <property type="entry name" value="MFS_1"/>
    <property type="match status" value="1"/>
</dbReference>
<keyword evidence="2" id="KW-1003">Cell membrane</keyword>
<dbReference type="SUPFAM" id="SSF103473">
    <property type="entry name" value="MFS general substrate transporter"/>
    <property type="match status" value="1"/>
</dbReference>
<keyword evidence="4 7" id="KW-1133">Transmembrane helix</keyword>
<feature type="region of interest" description="Disordered" evidence="6">
    <location>
        <begin position="200"/>
        <end position="220"/>
    </location>
</feature>
<feature type="domain" description="Major facilitator superfamily (MFS) profile" evidence="8">
    <location>
        <begin position="18"/>
        <end position="413"/>
    </location>
</feature>
<dbReference type="InterPro" id="IPR036259">
    <property type="entry name" value="MFS_trans_sf"/>
</dbReference>
<evidence type="ECO:0000256" key="3">
    <source>
        <dbReference type="ARBA" id="ARBA00022692"/>
    </source>
</evidence>
<feature type="transmembrane region" description="Helical" evidence="7">
    <location>
        <begin position="113"/>
        <end position="133"/>
    </location>
</feature>
<evidence type="ECO:0000313" key="9">
    <source>
        <dbReference type="EMBL" id="HGN37586.1"/>
    </source>
</evidence>
<evidence type="ECO:0000256" key="1">
    <source>
        <dbReference type="ARBA" id="ARBA00004651"/>
    </source>
</evidence>
<evidence type="ECO:0000313" key="10">
    <source>
        <dbReference type="EMBL" id="HGQ17757.1"/>
    </source>
</evidence>
<dbReference type="GO" id="GO:0022857">
    <property type="term" value="F:transmembrane transporter activity"/>
    <property type="evidence" value="ECO:0007669"/>
    <property type="project" value="InterPro"/>
</dbReference>
<organism evidence="9">
    <name type="scientific">Ignisphaera aggregans</name>
    <dbReference type="NCBI Taxonomy" id="334771"/>
    <lineage>
        <taxon>Archaea</taxon>
        <taxon>Thermoproteota</taxon>
        <taxon>Thermoprotei</taxon>
        <taxon>Desulfurococcales</taxon>
        <taxon>Desulfurococcaceae</taxon>
        <taxon>Ignisphaera</taxon>
    </lineage>
</organism>
<evidence type="ECO:0000256" key="6">
    <source>
        <dbReference type="SAM" id="MobiDB-lite"/>
    </source>
</evidence>
<protein>
    <submittedName>
        <fullName evidence="9">MFS transporter</fullName>
    </submittedName>
</protein>
<comment type="subcellular location">
    <subcellularLocation>
        <location evidence="1">Cell membrane</location>
        <topology evidence="1">Multi-pass membrane protein</topology>
    </subcellularLocation>
</comment>
<proteinExistence type="predicted"/>
<dbReference type="Gene3D" id="1.20.1250.20">
    <property type="entry name" value="MFS general substrate transporter like domains"/>
    <property type="match status" value="2"/>
</dbReference>
<dbReference type="InterPro" id="IPR020846">
    <property type="entry name" value="MFS_dom"/>
</dbReference>
<feature type="transmembrane region" description="Helical" evidence="7">
    <location>
        <begin position="299"/>
        <end position="320"/>
    </location>
</feature>
<dbReference type="EMBL" id="DTAI01000254">
    <property type="protein sequence ID" value="HGN37586.1"/>
    <property type="molecule type" value="Genomic_DNA"/>
</dbReference>
<dbReference type="EMBL" id="DTBZ01000051">
    <property type="protein sequence ID" value="HGQ17757.1"/>
    <property type="molecule type" value="Genomic_DNA"/>
</dbReference>
<dbReference type="PANTHER" id="PTHR43124">
    <property type="entry name" value="PURINE EFFLUX PUMP PBUE"/>
    <property type="match status" value="1"/>
</dbReference>
<sequence length="415" mass="45088">MASTSTVKYYSDGCMYRVSLLCLGFTTISFIQFGLFGTALPLIVAELGIGYDLVGILMALWILASVIVAPTIGRYMDRVDPLRIVVAILAVISLSSLLTAFSTDLIMLTVARILLSFSMPFTWPICAKIVSVYSSSSRYGYTTALYDIGSIIGLAFTYIVMALIGSSWRNSMVTVSIIGFIYIFIIVTVWNRCAMGTTGVGSSGGSQAREGYSSRTGSLDGSRGRLIRIGLLLFLAFFCALYTWSFIVNWLSTFLVKELGYSYSYIATYMVFIAIVSSILEVAAGYYSDSIGGLRGKIAILYTGLISSAILLLSSALFNIPSTRTAFLSLSVVMYRIATPSFWSIVNEVIPIGYVGRFGTIYTLAGPLSGIVSSIVNGYIVATTNSIKYGVVLSSAFLFISILLYSILNKLYRKI</sequence>
<keyword evidence="5 7" id="KW-0472">Membrane</keyword>
<name>A0A7J3I9Y4_9CREN</name>
<gene>
    <name evidence="9" type="ORF">ENT87_08610</name>
    <name evidence="10" type="ORF">ENU30_02080</name>
</gene>
<feature type="transmembrane region" description="Helical" evidence="7">
    <location>
        <begin position="358"/>
        <end position="381"/>
    </location>
</feature>
<accession>A0A7J3I9Y4</accession>
<feature type="transmembrane region" description="Helical" evidence="7">
    <location>
        <begin position="81"/>
        <end position="101"/>
    </location>
</feature>
<comment type="caution">
    <text evidence="9">The sequence shown here is derived from an EMBL/GenBank/DDBJ whole genome shotgun (WGS) entry which is preliminary data.</text>
</comment>
<dbReference type="InterPro" id="IPR050189">
    <property type="entry name" value="MFS_Efflux_Transporters"/>
</dbReference>
<keyword evidence="3 7" id="KW-0812">Transmembrane</keyword>
<feature type="transmembrane region" description="Helical" evidence="7">
    <location>
        <begin position="145"/>
        <end position="165"/>
    </location>
</feature>
<evidence type="ECO:0000256" key="7">
    <source>
        <dbReference type="SAM" id="Phobius"/>
    </source>
</evidence>
<feature type="transmembrane region" description="Helical" evidence="7">
    <location>
        <begin position="326"/>
        <end position="346"/>
    </location>
</feature>
<feature type="transmembrane region" description="Helical" evidence="7">
    <location>
        <begin position="387"/>
        <end position="408"/>
    </location>
</feature>
<dbReference type="PANTHER" id="PTHR43124:SF3">
    <property type="entry name" value="CHLORAMPHENICOL EFFLUX PUMP RV0191"/>
    <property type="match status" value="1"/>
</dbReference>
<evidence type="ECO:0000256" key="5">
    <source>
        <dbReference type="ARBA" id="ARBA00023136"/>
    </source>
</evidence>
<feature type="transmembrane region" description="Helical" evidence="7">
    <location>
        <begin position="229"/>
        <end position="251"/>
    </location>
</feature>
<evidence type="ECO:0000256" key="4">
    <source>
        <dbReference type="ARBA" id="ARBA00022989"/>
    </source>
</evidence>
<evidence type="ECO:0000259" key="8">
    <source>
        <dbReference type="PROSITE" id="PS50850"/>
    </source>
</evidence>
<feature type="transmembrane region" description="Helical" evidence="7">
    <location>
        <begin position="49"/>
        <end position="69"/>
    </location>
</feature>
<dbReference type="GO" id="GO:0005886">
    <property type="term" value="C:plasma membrane"/>
    <property type="evidence" value="ECO:0007669"/>
    <property type="project" value="UniProtKB-SubCell"/>
</dbReference>
<reference evidence="9" key="1">
    <citation type="journal article" date="2020" name="mSystems">
        <title>Genome- and Community-Level Interaction Insights into Carbon Utilization and Element Cycling Functions of Hydrothermarchaeota in Hydrothermal Sediment.</title>
        <authorList>
            <person name="Zhou Z."/>
            <person name="Liu Y."/>
            <person name="Xu W."/>
            <person name="Pan J."/>
            <person name="Luo Z.H."/>
            <person name="Li M."/>
        </authorList>
    </citation>
    <scope>NUCLEOTIDE SEQUENCE [LARGE SCALE GENOMIC DNA]</scope>
    <source>
        <strain evidence="9">SpSt-618</strain>
        <strain evidence="10">SpSt-657</strain>
    </source>
</reference>